<dbReference type="NCBIfam" id="NF006673">
    <property type="entry name" value="PRK09222.1"/>
    <property type="match status" value="1"/>
</dbReference>
<evidence type="ECO:0000256" key="18">
    <source>
        <dbReference type="ARBA" id="ARBA00046127"/>
    </source>
</evidence>
<dbReference type="Proteomes" id="UP001302316">
    <property type="component" value="Unassembled WGS sequence"/>
</dbReference>
<dbReference type="PANTHER" id="PTHR11835:SF43">
    <property type="entry name" value="ISOPROPYLMALATE DEHYDROGENASE-LIKE DOMAIN-CONTAINING PROTEIN"/>
    <property type="match status" value="1"/>
</dbReference>
<comment type="cofactor">
    <cofactor evidence="1">
        <name>Mn(2+)</name>
        <dbReference type="ChEBI" id="CHEBI:29035"/>
    </cofactor>
</comment>
<dbReference type="EMBL" id="JAYGII010000032">
    <property type="protein sequence ID" value="MEA5446428.1"/>
    <property type="molecule type" value="Genomic_DNA"/>
</dbReference>
<dbReference type="InterPro" id="IPR046997">
    <property type="entry name" value="Isocitrate_DH_TT1725_C_sf"/>
</dbReference>
<comment type="similarity">
    <text evidence="3">Belongs to the isocitrate and isopropylmalate dehydrogenases family.</text>
</comment>
<evidence type="ECO:0000256" key="15">
    <source>
        <dbReference type="ARBA" id="ARBA00029765"/>
    </source>
</evidence>
<dbReference type="GO" id="GO:0006102">
    <property type="term" value="P:isocitrate metabolic process"/>
    <property type="evidence" value="ECO:0007669"/>
    <property type="project" value="TreeGrafter"/>
</dbReference>
<keyword evidence="12 20" id="KW-0560">Oxidoreductase</keyword>
<comment type="function">
    <text evidence="18">Catalyzes the oxidative decarboxylation of isocitrate to 2-oxoglutarate and carbon dioxide with the concomitant reduction of NADP(+).</text>
</comment>
<evidence type="ECO:0000313" key="21">
    <source>
        <dbReference type="Proteomes" id="UP001302316"/>
    </source>
</evidence>
<dbReference type="FunFam" id="3.40.718.10:FF:000020">
    <property type="entry name" value="Isocitrate dehydrogenase"/>
    <property type="match status" value="1"/>
</dbReference>
<sequence>MSSVAPKTDEFGAARPAAQATTVALAEGDGIGPEITQAVVKVLEAAGAAVKFDPVTVGEACYLDGVSSGIPESAWETIRQHRVLLKGPITTPQGGGYKSLNVTLRKSLGLFANVRPCRAWDPVLPTRHPDMDLIIVRENEEDTYAGIEHRQTTEVTQCLKLISRPACERIARYAFELARAQGRKKVTCMSKDNIMKITDGLFHRVFKEVAAEYPDIEAEHCIIDIGTALLADQPGRFDVILAPNLYGDVLSDVAAQITGSVGLGGSANIGEGCAMFEAVHGSAPDIAGKDMANPSGMLLAACEMLRYLGDAQTAAQIQDAWMVTLEEGVHTGDLYKEGKSREKVGTQAFAERICENLGRKPEAIAAPPAAELPAFDGAWKAVTDKPEKALVGVDVFLDYDENDRDPKALGDRLASLTEGCPFDLRLVTNRGVKVWPEGLPETCCTDHWRCRFRAPDGQQAANADVIELLNRINQAGLDFIKTEQLYTFDGELGFSLGQGE</sequence>
<dbReference type="InterPro" id="IPR040978">
    <property type="entry name" value="Isocitrate_DH_TT1725_C"/>
</dbReference>
<protein>
    <recommendedName>
        <fullName evidence="6">Isocitrate dehydrogenase [NADP]</fullName>
        <ecNumber evidence="5">1.1.1.42</ecNumber>
    </recommendedName>
    <alternativeName>
        <fullName evidence="15">IDP</fullName>
    </alternativeName>
    <alternativeName>
        <fullName evidence="16">NADP(+)-specific ICDH</fullName>
    </alternativeName>
    <alternativeName>
        <fullName evidence="17">Oxalosuccinate decarboxylase</fullName>
    </alternativeName>
</protein>
<dbReference type="InterPro" id="IPR014273">
    <property type="entry name" value="Isocitrate_DH_bac-typ"/>
</dbReference>
<keyword evidence="11" id="KW-0521">NADP</keyword>
<comment type="subunit">
    <text evidence="4">Homodimer.</text>
</comment>
<dbReference type="AlphaFoldDB" id="A0AAP6MKW6"/>
<dbReference type="GO" id="GO:0006097">
    <property type="term" value="P:glyoxylate cycle"/>
    <property type="evidence" value="ECO:0007669"/>
    <property type="project" value="UniProtKB-KW"/>
</dbReference>
<feature type="domain" description="Isopropylmalate dehydrogenase-like" evidence="19">
    <location>
        <begin position="22"/>
        <end position="353"/>
    </location>
</feature>
<proteinExistence type="inferred from homology"/>
<evidence type="ECO:0000256" key="8">
    <source>
        <dbReference type="ARBA" id="ARBA00022532"/>
    </source>
</evidence>
<dbReference type="EC" id="1.1.1.42" evidence="5"/>
<dbReference type="Pfam" id="PF18324">
    <property type="entry name" value="Isocitrate_DH_C_bact"/>
    <property type="match status" value="1"/>
</dbReference>
<dbReference type="GO" id="GO:0004450">
    <property type="term" value="F:isocitrate dehydrogenase (NADP+) activity"/>
    <property type="evidence" value="ECO:0007669"/>
    <property type="project" value="UniProtKB-EC"/>
</dbReference>
<dbReference type="SUPFAM" id="SSF53659">
    <property type="entry name" value="Isocitrate/Isopropylmalate dehydrogenase-like"/>
    <property type="match status" value="1"/>
</dbReference>
<evidence type="ECO:0000256" key="7">
    <source>
        <dbReference type="ARBA" id="ARBA00022435"/>
    </source>
</evidence>
<dbReference type="NCBIfam" id="TIGR02924">
    <property type="entry name" value="ICDH_alpha"/>
    <property type="match status" value="1"/>
</dbReference>
<evidence type="ECO:0000256" key="11">
    <source>
        <dbReference type="ARBA" id="ARBA00022857"/>
    </source>
</evidence>
<evidence type="ECO:0000256" key="13">
    <source>
        <dbReference type="ARBA" id="ARBA00023211"/>
    </source>
</evidence>
<keyword evidence="21" id="KW-1185">Reference proteome</keyword>
<keyword evidence="7" id="KW-0329">Glyoxylate bypass</keyword>
<keyword evidence="9" id="KW-0479">Metal-binding</keyword>
<comment type="caution">
    <text evidence="20">The sequence shown here is derived from an EMBL/GenBank/DDBJ whole genome shotgun (WGS) entry which is preliminary data.</text>
</comment>
<dbReference type="SMART" id="SM01329">
    <property type="entry name" value="Iso_dh"/>
    <property type="match status" value="1"/>
</dbReference>
<evidence type="ECO:0000256" key="2">
    <source>
        <dbReference type="ARBA" id="ARBA00001946"/>
    </source>
</evidence>
<name>A0AAP6MKW6_9GAMM</name>
<evidence type="ECO:0000259" key="19">
    <source>
        <dbReference type="SMART" id="SM01329"/>
    </source>
</evidence>
<dbReference type="GO" id="GO:0004449">
    <property type="term" value="F:isocitrate dehydrogenase (NAD+) activity"/>
    <property type="evidence" value="ECO:0007669"/>
    <property type="project" value="TreeGrafter"/>
</dbReference>
<evidence type="ECO:0000256" key="14">
    <source>
        <dbReference type="ARBA" id="ARBA00023554"/>
    </source>
</evidence>
<dbReference type="InterPro" id="IPR019818">
    <property type="entry name" value="IsoCit/isopropylmalate_DH_CS"/>
</dbReference>
<reference evidence="20 21" key="1">
    <citation type="submission" date="2023-12" db="EMBL/GenBank/DDBJ databases">
        <title>Whole-genome sequencing of halo(alkali)philic microorganisms from hypersaline lakes.</title>
        <authorList>
            <person name="Sorokin D.Y."/>
            <person name="Merkel A.Y."/>
            <person name="Messina E."/>
            <person name="Yakimov M."/>
        </authorList>
    </citation>
    <scope>NUCLEOTIDE SEQUENCE [LARGE SCALE GENOMIC DNA]</scope>
    <source>
        <strain evidence="20 21">AB-CW1</strain>
    </source>
</reference>
<keyword evidence="13" id="KW-0464">Manganese</keyword>
<evidence type="ECO:0000256" key="10">
    <source>
        <dbReference type="ARBA" id="ARBA00022842"/>
    </source>
</evidence>
<evidence type="ECO:0000256" key="17">
    <source>
        <dbReference type="ARBA" id="ARBA00031098"/>
    </source>
</evidence>
<dbReference type="InterPro" id="IPR024084">
    <property type="entry name" value="IsoPropMal-DH-like_dom"/>
</dbReference>
<dbReference type="Gene3D" id="3.30.70.1570">
    <property type="match status" value="1"/>
</dbReference>
<evidence type="ECO:0000256" key="4">
    <source>
        <dbReference type="ARBA" id="ARBA00011738"/>
    </source>
</evidence>
<organism evidence="20 21">
    <name type="scientific">Natronospira elongata</name>
    <dbReference type="NCBI Taxonomy" id="3110268"/>
    <lineage>
        <taxon>Bacteria</taxon>
        <taxon>Pseudomonadati</taxon>
        <taxon>Pseudomonadota</taxon>
        <taxon>Gammaproteobacteria</taxon>
        <taxon>Natronospirales</taxon>
        <taxon>Natronospiraceae</taxon>
        <taxon>Natronospira</taxon>
    </lineage>
</organism>
<dbReference type="Pfam" id="PF00180">
    <property type="entry name" value="Iso_dh"/>
    <property type="match status" value="1"/>
</dbReference>
<evidence type="ECO:0000256" key="1">
    <source>
        <dbReference type="ARBA" id="ARBA00001936"/>
    </source>
</evidence>
<evidence type="ECO:0000256" key="5">
    <source>
        <dbReference type="ARBA" id="ARBA00013013"/>
    </source>
</evidence>
<evidence type="ECO:0000256" key="16">
    <source>
        <dbReference type="ARBA" id="ARBA00029990"/>
    </source>
</evidence>
<keyword evidence="10" id="KW-0460">Magnesium</keyword>
<gene>
    <name evidence="20" type="ORF">VCB98_11415</name>
</gene>
<accession>A0AAP6MKW6</accession>
<comment type="cofactor">
    <cofactor evidence="2">
        <name>Mg(2+)</name>
        <dbReference type="ChEBI" id="CHEBI:18420"/>
    </cofactor>
</comment>
<dbReference type="RefSeq" id="WP_346052651.1">
    <property type="nucleotide sequence ID" value="NZ_JAYGII010000032.1"/>
</dbReference>
<dbReference type="GO" id="GO:0006099">
    <property type="term" value="P:tricarboxylic acid cycle"/>
    <property type="evidence" value="ECO:0007669"/>
    <property type="project" value="UniProtKB-KW"/>
</dbReference>
<evidence type="ECO:0000256" key="3">
    <source>
        <dbReference type="ARBA" id="ARBA00007769"/>
    </source>
</evidence>
<dbReference type="PANTHER" id="PTHR11835">
    <property type="entry name" value="DECARBOXYLATING DEHYDROGENASES-ISOCITRATE, ISOPROPYLMALATE, TARTRATE"/>
    <property type="match status" value="1"/>
</dbReference>
<dbReference type="GO" id="GO:0000287">
    <property type="term" value="F:magnesium ion binding"/>
    <property type="evidence" value="ECO:0007669"/>
    <property type="project" value="InterPro"/>
</dbReference>
<dbReference type="PROSITE" id="PS00470">
    <property type="entry name" value="IDH_IMDH"/>
    <property type="match status" value="1"/>
</dbReference>
<evidence type="ECO:0000256" key="9">
    <source>
        <dbReference type="ARBA" id="ARBA00022723"/>
    </source>
</evidence>
<evidence type="ECO:0000256" key="6">
    <source>
        <dbReference type="ARBA" id="ARBA00019562"/>
    </source>
</evidence>
<evidence type="ECO:0000256" key="12">
    <source>
        <dbReference type="ARBA" id="ARBA00023002"/>
    </source>
</evidence>
<dbReference type="Gene3D" id="3.40.718.10">
    <property type="entry name" value="Isopropylmalate Dehydrogenase"/>
    <property type="match status" value="1"/>
</dbReference>
<keyword evidence="8" id="KW-0816">Tricarboxylic acid cycle</keyword>
<comment type="catalytic activity">
    <reaction evidence="14">
        <text>D-threo-isocitrate + NADP(+) = 2-oxoglutarate + CO2 + NADPH</text>
        <dbReference type="Rhea" id="RHEA:19629"/>
        <dbReference type="ChEBI" id="CHEBI:15562"/>
        <dbReference type="ChEBI" id="CHEBI:16526"/>
        <dbReference type="ChEBI" id="CHEBI:16810"/>
        <dbReference type="ChEBI" id="CHEBI:57783"/>
        <dbReference type="ChEBI" id="CHEBI:58349"/>
        <dbReference type="EC" id="1.1.1.42"/>
    </reaction>
</comment>
<evidence type="ECO:0000313" key="20">
    <source>
        <dbReference type="EMBL" id="MEA5446428.1"/>
    </source>
</evidence>
<dbReference type="GO" id="GO:0051287">
    <property type="term" value="F:NAD binding"/>
    <property type="evidence" value="ECO:0007669"/>
    <property type="project" value="InterPro"/>
</dbReference>